<evidence type="ECO:0000256" key="1">
    <source>
        <dbReference type="ARBA" id="ARBA00000654"/>
    </source>
</evidence>
<accession>A0A2P7R1P9</accession>
<sequence length="214" mass="22474">MSQHNSLAATLARFKIIPVIQINNIEQAPALAHALADNGLAVAEVTFRSNGAAEAIHRMKQARPELLIGAGTILNGDQAEAALAAGAEFMVAPGLNPRTVRTCQALGVPFIPGINSPSQIEQALELDLTLLKFFPAEASGGVGMVKALLAPYQQISLMPTGGLTPDNAGNYLALPRVPCCGGTWLTPTQLVDDGDMAAIGLRIRQAVERFSIRS</sequence>
<proteinExistence type="inferred from homology"/>
<evidence type="ECO:0000256" key="5">
    <source>
        <dbReference type="ARBA" id="ARBA00013063"/>
    </source>
</evidence>
<gene>
    <name evidence="8" type="ORF">C7H85_15480</name>
</gene>
<keyword evidence="9" id="KW-1185">Reference proteome</keyword>
<dbReference type="AlphaFoldDB" id="A0A2P7R1P9"/>
<dbReference type="RefSeq" id="WP_106730595.1">
    <property type="nucleotide sequence ID" value="NZ_PXYG01000007.1"/>
</dbReference>
<dbReference type="InterPro" id="IPR000887">
    <property type="entry name" value="Aldlse_KDPG_KHG"/>
</dbReference>
<dbReference type="Proteomes" id="UP000240243">
    <property type="component" value="Unassembled WGS sequence"/>
</dbReference>
<protein>
    <recommendedName>
        <fullName evidence="5">2-dehydro-3-deoxy-phosphogluconate aldolase</fullName>
        <ecNumber evidence="5">4.1.2.14</ecNumber>
    </recommendedName>
</protein>
<keyword evidence="7" id="KW-0119">Carbohydrate metabolism</keyword>
<evidence type="ECO:0000256" key="3">
    <source>
        <dbReference type="ARBA" id="ARBA00006906"/>
    </source>
</evidence>
<dbReference type="InterPro" id="IPR031337">
    <property type="entry name" value="KDPG/KHG_AS_1"/>
</dbReference>
<dbReference type="NCBIfam" id="NF004325">
    <property type="entry name" value="PRK05718.1"/>
    <property type="match status" value="1"/>
</dbReference>
<evidence type="ECO:0000256" key="6">
    <source>
        <dbReference type="ARBA" id="ARBA00023239"/>
    </source>
</evidence>
<evidence type="ECO:0000313" key="8">
    <source>
        <dbReference type="EMBL" id="PSJ44143.1"/>
    </source>
</evidence>
<comment type="catalytic activity">
    <reaction evidence="1">
        <text>2-dehydro-3-deoxy-6-phospho-D-gluconate = D-glyceraldehyde 3-phosphate + pyruvate</text>
        <dbReference type="Rhea" id="RHEA:17089"/>
        <dbReference type="ChEBI" id="CHEBI:15361"/>
        <dbReference type="ChEBI" id="CHEBI:57569"/>
        <dbReference type="ChEBI" id="CHEBI:59776"/>
        <dbReference type="EC" id="4.1.2.14"/>
    </reaction>
</comment>
<dbReference type="EMBL" id="PXYG01000007">
    <property type="protein sequence ID" value="PSJ44143.1"/>
    <property type="molecule type" value="Genomic_DNA"/>
</dbReference>
<keyword evidence="6" id="KW-0456">Lyase</keyword>
<dbReference type="EC" id="4.1.2.14" evidence="5"/>
<evidence type="ECO:0000256" key="2">
    <source>
        <dbReference type="ARBA" id="ARBA00004736"/>
    </source>
</evidence>
<organism evidence="8 9">
    <name type="scientific">Zobellella endophytica</name>
    <dbReference type="NCBI Taxonomy" id="2116700"/>
    <lineage>
        <taxon>Bacteria</taxon>
        <taxon>Pseudomonadati</taxon>
        <taxon>Pseudomonadota</taxon>
        <taxon>Gammaproteobacteria</taxon>
        <taxon>Aeromonadales</taxon>
        <taxon>Aeromonadaceae</taxon>
        <taxon>Zobellella</taxon>
    </lineage>
</organism>
<evidence type="ECO:0000313" key="9">
    <source>
        <dbReference type="Proteomes" id="UP000240243"/>
    </source>
</evidence>
<dbReference type="PANTHER" id="PTHR30246:SF1">
    <property type="entry name" value="2-DEHYDRO-3-DEOXY-6-PHOSPHOGALACTONATE ALDOLASE-RELATED"/>
    <property type="match status" value="1"/>
</dbReference>
<dbReference type="PROSITE" id="PS00159">
    <property type="entry name" value="ALDOLASE_KDPG_KHG_1"/>
    <property type="match status" value="1"/>
</dbReference>
<dbReference type="SUPFAM" id="SSF51569">
    <property type="entry name" value="Aldolase"/>
    <property type="match status" value="1"/>
</dbReference>
<comment type="subunit">
    <text evidence="4">Homotrimer.</text>
</comment>
<reference evidence="8 9" key="1">
    <citation type="submission" date="2018-03" db="EMBL/GenBank/DDBJ databases">
        <title>The draft genome of Zobellella sp. 59N8.</title>
        <authorList>
            <person name="Liu L."/>
            <person name="Li L."/>
            <person name="Zhang X."/>
            <person name="Liang L."/>
            <person name="Wang T."/>
        </authorList>
    </citation>
    <scope>NUCLEOTIDE SEQUENCE [LARGE SCALE GENOMIC DNA]</scope>
    <source>
        <strain evidence="8 9">59N8</strain>
    </source>
</reference>
<comment type="caution">
    <text evidence="8">The sequence shown here is derived from an EMBL/GenBank/DDBJ whole genome shotgun (WGS) entry which is preliminary data.</text>
</comment>
<dbReference type="CDD" id="cd00452">
    <property type="entry name" value="KDPG_aldolase"/>
    <property type="match status" value="1"/>
</dbReference>
<dbReference type="PANTHER" id="PTHR30246">
    <property type="entry name" value="2-KETO-3-DEOXY-6-PHOSPHOGLUCONATE ALDOLASE"/>
    <property type="match status" value="1"/>
</dbReference>
<dbReference type="InterPro" id="IPR013785">
    <property type="entry name" value="Aldolase_TIM"/>
</dbReference>
<name>A0A2P7R1P9_9GAMM</name>
<comment type="similarity">
    <text evidence="3">Belongs to the KHG/KDPG aldolase family.</text>
</comment>
<evidence type="ECO:0000256" key="7">
    <source>
        <dbReference type="ARBA" id="ARBA00023277"/>
    </source>
</evidence>
<dbReference type="NCBIfam" id="TIGR01182">
    <property type="entry name" value="eda"/>
    <property type="match status" value="1"/>
</dbReference>
<dbReference type="Gene3D" id="3.20.20.70">
    <property type="entry name" value="Aldolase class I"/>
    <property type="match status" value="1"/>
</dbReference>
<dbReference type="GO" id="GO:0008675">
    <property type="term" value="F:2-dehydro-3-deoxy-phosphogluconate aldolase activity"/>
    <property type="evidence" value="ECO:0007669"/>
    <property type="project" value="UniProtKB-EC"/>
</dbReference>
<comment type="pathway">
    <text evidence="2">Carbohydrate acid metabolism; 2-dehydro-3-deoxy-D-gluconate degradation; D-glyceraldehyde 3-phosphate and pyruvate from 2-dehydro-3-deoxy-D-gluconate: step 2/2.</text>
</comment>
<evidence type="ECO:0000256" key="4">
    <source>
        <dbReference type="ARBA" id="ARBA00011233"/>
    </source>
</evidence>
<dbReference type="Pfam" id="PF01081">
    <property type="entry name" value="Aldolase"/>
    <property type="match status" value="1"/>
</dbReference>
<dbReference type="OrthoDB" id="9805177at2"/>